<dbReference type="EMBL" id="HE717023">
    <property type="protein sequence ID" value="CCG44347.1"/>
    <property type="molecule type" value="Genomic_DNA"/>
</dbReference>
<dbReference type="KEGG" id="hhd:HBHAL_1986"/>
<dbReference type="Pfam" id="PF13229">
    <property type="entry name" value="Beta_helix"/>
    <property type="match status" value="1"/>
</dbReference>
<dbReference type="InterPro" id="IPR039448">
    <property type="entry name" value="Beta_helix"/>
</dbReference>
<sequence length="682" mass="76096">MKINNKTLIITFSLLVLGIILAAYLVSHNSNNAENETKAAKNDDNKDIYELELERWDIYNDGTHPKKTTDGLNNALKWASDNGFSTFKIPKGEYLISKGEEPSDSDARINMVSNMKFELDNNAVIRKEKNGFEAYELLYMAPGTRDVIIKGGTYEGDRLSHDYTGKDNEYSQNTHEFGMGIYGVGVKNITIKGVKTKDFTGDGIMIGGSSTQINILIAEDFESGSISSEGVFVDDTSKTRTTNKLKTNFDNQKFEEFNTFQFSRPKGLSKEANYEVFFYDSNDRFISKIKHNEMDWNLIEIPKEVSYFHAVFDQPYSEGFSVEYWNKVISENISISNSESFLNRRQGITVAGVNEMKIENNDIHDIKGIAPQSGIDLEAGFYPNTNITINNNKIYNNERYNVILFDGEDVIVEGNYLGENENRSSIGVAISKPFRSGALIKGNHFDGSKIVAEGEAKFVDNTMNDSIATLFGPKTEVDGMQFKNSQLSIRSTEPNGVAVSNIEMESNMEQTNTLSINDHPVHLKNITLKGKAAQRSIVGNVEEGSVFDNLKVIGFNSTYGIDLPRGTYNDCSFESSQEGNGTVVINDSGNYILNQCTLKGLDQLLVIENKDADVEVHDSHFDLWDGESSISVNEAKMVSILNNTIKMKGSASIEETIKVQETFTSTSKFKIDGNRVESKRSN</sequence>
<organism evidence="2 3">
    <name type="scientific">Halobacillus halophilus (strain ATCC 35676 / DSM 2266 / JCM 20832 / KCTC 3685 / LMG 17431 / NBRC 102448 / NCIMB 2269)</name>
    <name type="common">Sporosarcina halophila</name>
    <dbReference type="NCBI Taxonomy" id="866895"/>
    <lineage>
        <taxon>Bacteria</taxon>
        <taxon>Bacillati</taxon>
        <taxon>Bacillota</taxon>
        <taxon>Bacilli</taxon>
        <taxon>Bacillales</taxon>
        <taxon>Bacillaceae</taxon>
        <taxon>Halobacillus</taxon>
    </lineage>
</organism>
<dbReference type="SMART" id="SM00710">
    <property type="entry name" value="PbH1"/>
    <property type="match status" value="5"/>
</dbReference>
<gene>
    <name evidence="2" type="primary">yclG</name>
    <name evidence="2" type="ordered locus">HBHAL_1986</name>
</gene>
<name>I0JJM9_HALH3</name>
<dbReference type="InterPro" id="IPR012334">
    <property type="entry name" value="Pectin_lyas_fold"/>
</dbReference>
<dbReference type="InterPro" id="IPR011050">
    <property type="entry name" value="Pectin_lyase_fold/virulence"/>
</dbReference>
<dbReference type="PATRIC" id="fig|866895.3.peg.993"/>
<dbReference type="InterPro" id="IPR006626">
    <property type="entry name" value="PbH1"/>
</dbReference>
<evidence type="ECO:0000313" key="2">
    <source>
        <dbReference type="EMBL" id="CCG44347.1"/>
    </source>
</evidence>
<dbReference type="Proteomes" id="UP000007397">
    <property type="component" value="Chromosome"/>
</dbReference>
<dbReference type="RefSeq" id="WP_014642251.1">
    <property type="nucleotide sequence ID" value="NC_017668.1"/>
</dbReference>
<accession>I0JJM9</accession>
<dbReference type="SUPFAM" id="SSF51126">
    <property type="entry name" value="Pectin lyase-like"/>
    <property type="match status" value="1"/>
</dbReference>
<dbReference type="Gene3D" id="2.160.20.10">
    <property type="entry name" value="Single-stranded right-handed beta-helix, Pectin lyase-like"/>
    <property type="match status" value="2"/>
</dbReference>
<evidence type="ECO:0000313" key="3">
    <source>
        <dbReference type="Proteomes" id="UP000007397"/>
    </source>
</evidence>
<dbReference type="eggNOG" id="COG5434">
    <property type="taxonomic scope" value="Bacteria"/>
</dbReference>
<dbReference type="HOGENOM" id="CLU_017771_0_0_9"/>
<evidence type="ECO:0000259" key="1">
    <source>
        <dbReference type="Pfam" id="PF13229"/>
    </source>
</evidence>
<proteinExistence type="predicted"/>
<keyword evidence="3" id="KW-1185">Reference proteome</keyword>
<protein>
    <recommendedName>
        <fullName evidence="1">Right handed beta helix domain-containing protein</fullName>
    </recommendedName>
</protein>
<dbReference type="STRING" id="866895.HBHAL_1986"/>
<reference evidence="2 3" key="1">
    <citation type="journal article" date="2013" name="Environ. Microbiol.">
        <title>Chloride and organic osmolytes: a hybrid strategy to cope with elevated salinities by the moderately halophilic, chloride-dependent bacterium Halobacillus halophilus.</title>
        <authorList>
            <person name="Saum S.H."/>
            <person name="Pfeiffer F."/>
            <person name="Palm P."/>
            <person name="Rampp M."/>
            <person name="Schuster S.C."/>
            <person name="Muller V."/>
            <person name="Oesterhelt D."/>
        </authorList>
    </citation>
    <scope>NUCLEOTIDE SEQUENCE [LARGE SCALE GENOMIC DNA]</scope>
    <source>
        <strain evidence="3">ATCC 35676 / DSM 2266 / JCM 20832 / KCTC 3685 / LMG 17431 / NBRC 102448 / NCIMB 2269</strain>
    </source>
</reference>
<dbReference type="AlphaFoldDB" id="I0JJM9"/>
<feature type="domain" description="Right handed beta helix" evidence="1">
    <location>
        <begin position="332"/>
        <end position="449"/>
    </location>
</feature>